<keyword evidence="2" id="KW-1185">Reference proteome</keyword>
<dbReference type="Proteomes" id="UP000247702">
    <property type="component" value="Unassembled WGS sequence"/>
</dbReference>
<dbReference type="EMBL" id="BEXD01000704">
    <property type="protein sequence ID" value="GBB89591.1"/>
    <property type="molecule type" value="Genomic_DNA"/>
</dbReference>
<comment type="caution">
    <text evidence="1">The sequence shown here is derived from an EMBL/GenBank/DDBJ whole genome shotgun (WGS) entry which is preliminary data.</text>
</comment>
<sequence length="188" mass="21996">MVSYGYVAGISIGTNPFTPHKLDRIKLTPLKPKFVVIGTRDSIFDWMKCHEDLTCEFSLFQTTTKNLEPILRFELYDDEVQHDDEEQQQIEPNHGHSRKKIINMIKPLFSSGTKNGTKKYNGSSKMRLEISVYDFKKRISTQDQAHHHQSTPIMKSEIVRGARLLHVLNEWQEKLNLEQIKKSYDYEL</sequence>
<reference evidence="1 2" key="1">
    <citation type="submission" date="2017-11" db="EMBL/GenBank/DDBJ databases">
        <title>The genome of Rhizophagus clarus HR1 reveals common genetic basis of auxotrophy among arbuscular mycorrhizal fungi.</title>
        <authorList>
            <person name="Kobayashi Y."/>
        </authorList>
    </citation>
    <scope>NUCLEOTIDE SEQUENCE [LARGE SCALE GENOMIC DNA]</scope>
    <source>
        <strain evidence="1 2">HR1</strain>
    </source>
</reference>
<evidence type="ECO:0000313" key="1">
    <source>
        <dbReference type="EMBL" id="GBB89591.1"/>
    </source>
</evidence>
<accession>A0A2Z6QY21</accession>
<gene>
    <name evidence="1" type="ORF">RclHR1_16310001</name>
</gene>
<evidence type="ECO:0000313" key="2">
    <source>
        <dbReference type="Proteomes" id="UP000247702"/>
    </source>
</evidence>
<dbReference type="AlphaFoldDB" id="A0A2Z6QY21"/>
<name>A0A2Z6QY21_9GLOM</name>
<proteinExistence type="predicted"/>
<organism evidence="1 2">
    <name type="scientific">Rhizophagus clarus</name>
    <dbReference type="NCBI Taxonomy" id="94130"/>
    <lineage>
        <taxon>Eukaryota</taxon>
        <taxon>Fungi</taxon>
        <taxon>Fungi incertae sedis</taxon>
        <taxon>Mucoromycota</taxon>
        <taxon>Glomeromycotina</taxon>
        <taxon>Glomeromycetes</taxon>
        <taxon>Glomerales</taxon>
        <taxon>Glomeraceae</taxon>
        <taxon>Rhizophagus</taxon>
    </lineage>
</organism>
<protein>
    <submittedName>
        <fullName evidence="1">Uncharacterized protein</fullName>
    </submittedName>
</protein>